<dbReference type="RefSeq" id="WP_032526646.1">
    <property type="nucleotide sequence ID" value="NZ_CP138951.1"/>
</dbReference>
<evidence type="ECO:0000259" key="10">
    <source>
        <dbReference type="PROSITE" id="PS51379"/>
    </source>
</evidence>
<evidence type="ECO:0000313" key="12">
    <source>
        <dbReference type="Proteomes" id="UP000030445"/>
    </source>
</evidence>
<dbReference type="InterPro" id="IPR004489">
    <property type="entry name" value="Succ_DH/fum_Rdtase_Fe-S"/>
</dbReference>
<dbReference type="InterPro" id="IPR017896">
    <property type="entry name" value="4Fe4S_Fe-S-bd"/>
</dbReference>
<dbReference type="STRING" id="74545.EU96_0975"/>
<dbReference type="InterPro" id="IPR025192">
    <property type="entry name" value="Succ_DH/fum_Rdtase_N"/>
</dbReference>
<comment type="caution">
    <text evidence="11">The sequence shown here is derived from an EMBL/GenBank/DDBJ whole genome shotgun (WGS) entry which is preliminary data.</text>
</comment>
<dbReference type="NCBIfam" id="TIGR00384">
    <property type="entry name" value="dhsB"/>
    <property type="match status" value="1"/>
</dbReference>
<dbReference type="SUPFAM" id="SSF54292">
    <property type="entry name" value="2Fe-2S ferredoxin-like"/>
    <property type="match status" value="1"/>
</dbReference>
<dbReference type="GO" id="GO:0051538">
    <property type="term" value="F:3 iron, 4 sulfur cluster binding"/>
    <property type="evidence" value="ECO:0007669"/>
    <property type="project" value="UniProtKB-KW"/>
</dbReference>
<accession>A0A0A2AAI4</accession>
<evidence type="ECO:0000313" key="11">
    <source>
        <dbReference type="EMBL" id="KGF97861.1"/>
    </source>
</evidence>
<protein>
    <recommendedName>
        <fullName evidence="8">Fumarate reductase iron-sulfur subunit</fullName>
        <ecNumber evidence="8">1.3.5.1</ecNumber>
    </recommendedName>
</protein>
<comment type="cofactor">
    <cofactor evidence="8">
        <name>[3Fe-4S] cluster</name>
        <dbReference type="ChEBI" id="CHEBI:21137"/>
    </cofactor>
    <text evidence="8">Binds 1 [3Fe-4S] cluster.</text>
</comment>
<dbReference type="GO" id="GO:0009055">
    <property type="term" value="F:electron transfer activity"/>
    <property type="evidence" value="ECO:0007669"/>
    <property type="project" value="InterPro"/>
</dbReference>
<evidence type="ECO:0000256" key="4">
    <source>
        <dbReference type="ARBA" id="ARBA00022723"/>
    </source>
</evidence>
<gene>
    <name evidence="11" type="ORF">EU96_0975</name>
</gene>
<dbReference type="Gene3D" id="1.10.1060.10">
    <property type="entry name" value="Alpha-helical ferredoxin"/>
    <property type="match status" value="1"/>
</dbReference>
<dbReference type="EC" id="1.3.5.1" evidence="8"/>
<dbReference type="GO" id="GO:0051539">
    <property type="term" value="F:4 iron, 4 sulfur cluster binding"/>
    <property type="evidence" value="ECO:0007669"/>
    <property type="project" value="UniProtKB-KW"/>
</dbReference>
<keyword evidence="4 8" id="KW-0479">Metal-binding</keyword>
<comment type="catalytic activity">
    <reaction evidence="8">
        <text>a menaquinone + succinate = a menaquinol + fumarate</text>
        <dbReference type="Rhea" id="RHEA:27834"/>
        <dbReference type="Rhea" id="RHEA-COMP:9537"/>
        <dbReference type="Rhea" id="RHEA-COMP:9539"/>
        <dbReference type="ChEBI" id="CHEBI:16374"/>
        <dbReference type="ChEBI" id="CHEBI:18151"/>
        <dbReference type="ChEBI" id="CHEBI:29806"/>
        <dbReference type="ChEBI" id="CHEBI:30031"/>
        <dbReference type="EC" id="1.3.5.1"/>
    </reaction>
</comment>
<evidence type="ECO:0000256" key="1">
    <source>
        <dbReference type="ARBA" id="ARBA00009433"/>
    </source>
</evidence>
<organism evidence="11 12">
    <name type="scientific">Prochlorococcus marinus str. MIT 9302</name>
    <dbReference type="NCBI Taxonomy" id="74545"/>
    <lineage>
        <taxon>Bacteria</taxon>
        <taxon>Bacillati</taxon>
        <taxon>Cyanobacteriota</taxon>
        <taxon>Cyanophyceae</taxon>
        <taxon>Synechococcales</taxon>
        <taxon>Prochlorococcaceae</taxon>
        <taxon>Prochlorococcus</taxon>
    </lineage>
</organism>
<keyword evidence="2 8" id="KW-0004">4Fe-4S</keyword>
<dbReference type="SUPFAM" id="SSF46548">
    <property type="entry name" value="alpha-helical ferredoxin"/>
    <property type="match status" value="1"/>
</dbReference>
<dbReference type="GO" id="GO:0006099">
    <property type="term" value="P:tricarboxylic acid cycle"/>
    <property type="evidence" value="ECO:0007669"/>
    <property type="project" value="InterPro"/>
</dbReference>
<dbReference type="Pfam" id="PF13183">
    <property type="entry name" value="Fer4_8"/>
    <property type="match status" value="1"/>
</dbReference>
<dbReference type="NCBIfam" id="NF005746">
    <property type="entry name" value="PRK07570.1"/>
    <property type="match status" value="1"/>
</dbReference>
<keyword evidence="6 8" id="KW-0408">Iron</keyword>
<keyword evidence="5" id="KW-0560">Oxidoreductase</keyword>
<feature type="domain" description="2Fe-2S ferredoxin-type" evidence="9">
    <location>
        <begin position="13"/>
        <end position="106"/>
    </location>
</feature>
<reference evidence="12" key="1">
    <citation type="journal article" date="2014" name="Sci. Data">
        <title>Genomes of diverse isolates of the marine cyanobacterium Prochlorococcus.</title>
        <authorList>
            <person name="Biller S."/>
            <person name="Berube P."/>
            <person name="Thompson J."/>
            <person name="Kelly L."/>
            <person name="Roggensack S."/>
            <person name="Awad L."/>
            <person name="Roache-Johnson K."/>
            <person name="Ding H."/>
            <person name="Giovannoni S.J."/>
            <person name="Moore L.R."/>
            <person name="Chisholm S.W."/>
        </authorList>
    </citation>
    <scope>NUCLEOTIDE SEQUENCE [LARGE SCALE GENOMIC DNA]</scope>
    <source>
        <strain evidence="12">MIT 9302</strain>
    </source>
</reference>
<dbReference type="PANTHER" id="PTHR11921">
    <property type="entry name" value="SUCCINATE DEHYDROGENASE IRON-SULFUR PROTEIN"/>
    <property type="match status" value="1"/>
</dbReference>
<dbReference type="PROSITE" id="PS51379">
    <property type="entry name" value="4FE4S_FER_2"/>
    <property type="match status" value="1"/>
</dbReference>
<dbReference type="PROSITE" id="PS51085">
    <property type="entry name" value="2FE2S_FER_2"/>
    <property type="match status" value="1"/>
</dbReference>
<dbReference type="PANTHER" id="PTHR11921:SF41">
    <property type="entry name" value="SUCCINATE DEHYDROGENASE"/>
    <property type="match status" value="1"/>
</dbReference>
<evidence type="ECO:0000256" key="7">
    <source>
        <dbReference type="ARBA" id="ARBA00023014"/>
    </source>
</evidence>
<dbReference type="AlphaFoldDB" id="A0A0A2AAI4"/>
<dbReference type="OrthoDB" id="9804391at2"/>
<name>A0A0A2AAI4_PROMR</name>
<evidence type="ECO:0000259" key="9">
    <source>
        <dbReference type="PROSITE" id="PS51085"/>
    </source>
</evidence>
<dbReference type="InterPro" id="IPR050573">
    <property type="entry name" value="SDH/FRD_Iron-Sulfur"/>
</dbReference>
<dbReference type="GO" id="GO:0008177">
    <property type="term" value="F:succinate dehydrogenase (quinone) activity"/>
    <property type="evidence" value="ECO:0007669"/>
    <property type="project" value="UniProtKB-EC"/>
</dbReference>
<dbReference type="InterPro" id="IPR009051">
    <property type="entry name" value="Helical_ferredxn"/>
</dbReference>
<dbReference type="EMBL" id="JNAM01000009">
    <property type="protein sequence ID" value="KGF97861.1"/>
    <property type="molecule type" value="Genomic_DNA"/>
</dbReference>
<keyword evidence="8" id="KW-0003">3Fe-4S</keyword>
<dbReference type="GO" id="GO:0022904">
    <property type="term" value="P:respiratory electron transport chain"/>
    <property type="evidence" value="ECO:0007669"/>
    <property type="project" value="TreeGrafter"/>
</dbReference>
<evidence type="ECO:0000256" key="2">
    <source>
        <dbReference type="ARBA" id="ARBA00022485"/>
    </source>
</evidence>
<dbReference type="Proteomes" id="UP000030445">
    <property type="component" value="Unassembled WGS sequence"/>
</dbReference>
<comment type="similarity">
    <text evidence="1 8">Belongs to the succinate dehydrogenase/fumarate reductase iron-sulfur protein family.</text>
</comment>
<dbReference type="InterPro" id="IPR006058">
    <property type="entry name" value="2Fe2S_fd_BS"/>
</dbReference>
<evidence type="ECO:0000256" key="8">
    <source>
        <dbReference type="RuleBase" id="RU361237"/>
    </source>
</evidence>
<dbReference type="PROSITE" id="PS00197">
    <property type="entry name" value="2FE2S_FER_1"/>
    <property type="match status" value="1"/>
</dbReference>
<dbReference type="eggNOG" id="COG0479">
    <property type="taxonomic scope" value="Bacteria"/>
</dbReference>
<evidence type="ECO:0000256" key="3">
    <source>
        <dbReference type="ARBA" id="ARBA00022714"/>
    </source>
</evidence>
<evidence type="ECO:0000256" key="6">
    <source>
        <dbReference type="ARBA" id="ARBA00023004"/>
    </source>
</evidence>
<dbReference type="InterPro" id="IPR036010">
    <property type="entry name" value="2Fe-2S_ferredoxin-like_sf"/>
</dbReference>
<sequence length="243" mass="26871">MKDFISIKFKVWRQISNDSNGSYEEFSLEKVSVKISLLEALDQLNEELISKDIRPITFDHDCREGICGSCGFLVNGQPHGPKKGTTTCQLYMRNFKDNALIILEPWRAKSFPIIQDLSVDRNALDKLIISGGYFSTETGNAPDANLIPISPKKAFSSFETATCIGCGACVAGCKNASSSLFVAAKLAHLGQLPQGINDKKERSKKMRKQMTIEGFGQCSNNLECEAVCPKEISADWISWMNKS</sequence>
<proteinExistence type="inferred from homology"/>
<keyword evidence="7 8" id="KW-0411">Iron-sulfur</keyword>
<feature type="domain" description="4Fe-4S ferredoxin-type" evidence="10">
    <location>
        <begin position="154"/>
        <end position="183"/>
    </location>
</feature>
<dbReference type="Pfam" id="PF13085">
    <property type="entry name" value="Fer2_3"/>
    <property type="match status" value="1"/>
</dbReference>
<dbReference type="InterPro" id="IPR012675">
    <property type="entry name" value="Beta-grasp_dom_sf"/>
</dbReference>
<comment type="cofactor">
    <cofactor evidence="8">
        <name>[2Fe-2S] cluster</name>
        <dbReference type="ChEBI" id="CHEBI:190135"/>
    </cofactor>
    <text evidence="8">Binds 1 [2Fe-2S] cluster.</text>
</comment>
<dbReference type="GO" id="GO:0051537">
    <property type="term" value="F:2 iron, 2 sulfur cluster binding"/>
    <property type="evidence" value="ECO:0007669"/>
    <property type="project" value="UniProtKB-KW"/>
</dbReference>
<comment type="cofactor">
    <cofactor evidence="8">
        <name>[4Fe-4S] cluster</name>
        <dbReference type="ChEBI" id="CHEBI:49883"/>
    </cofactor>
    <text evidence="8">Binds 1 [4Fe-4S] cluster.</text>
</comment>
<dbReference type="GO" id="GO:0046872">
    <property type="term" value="F:metal ion binding"/>
    <property type="evidence" value="ECO:0007669"/>
    <property type="project" value="UniProtKB-KW"/>
</dbReference>
<dbReference type="InterPro" id="IPR001041">
    <property type="entry name" value="2Fe-2S_ferredoxin-type"/>
</dbReference>
<dbReference type="Gene3D" id="3.10.20.30">
    <property type="match status" value="1"/>
</dbReference>
<keyword evidence="3 8" id="KW-0001">2Fe-2S</keyword>
<evidence type="ECO:0000256" key="5">
    <source>
        <dbReference type="ARBA" id="ARBA00023002"/>
    </source>
</evidence>